<dbReference type="InterPro" id="IPR036779">
    <property type="entry name" value="LysM_dom_sf"/>
</dbReference>
<evidence type="ECO:0000259" key="3">
    <source>
        <dbReference type="PROSITE" id="PS51782"/>
    </source>
</evidence>
<feature type="domain" description="LysM" evidence="3">
    <location>
        <begin position="369"/>
        <end position="416"/>
    </location>
</feature>
<evidence type="ECO:0000313" key="4">
    <source>
        <dbReference type="EMBL" id="MBC5663045.1"/>
    </source>
</evidence>
<feature type="transmembrane region" description="Helical" evidence="2">
    <location>
        <begin position="235"/>
        <end position="255"/>
    </location>
</feature>
<feature type="compositionally biased region" description="Polar residues" evidence="1">
    <location>
        <begin position="302"/>
        <end position="316"/>
    </location>
</feature>
<feature type="region of interest" description="Disordered" evidence="1">
    <location>
        <begin position="302"/>
        <end position="358"/>
    </location>
</feature>
<name>A0A8I0AJ81_9FIRM</name>
<dbReference type="InterPro" id="IPR018392">
    <property type="entry name" value="LysM"/>
</dbReference>
<evidence type="ECO:0000313" key="5">
    <source>
        <dbReference type="Proteomes" id="UP000615234"/>
    </source>
</evidence>
<dbReference type="SMART" id="SM00257">
    <property type="entry name" value="LysM"/>
    <property type="match status" value="1"/>
</dbReference>
<dbReference type="EMBL" id="JACOOX010000005">
    <property type="protein sequence ID" value="MBC5663045.1"/>
    <property type="molecule type" value="Genomic_DNA"/>
</dbReference>
<dbReference type="PROSITE" id="PS51782">
    <property type="entry name" value="LYSM"/>
    <property type="match status" value="1"/>
</dbReference>
<protein>
    <submittedName>
        <fullName evidence="4">LysM peptidoglycan-binding domain-containing protein</fullName>
    </submittedName>
</protein>
<feature type="compositionally biased region" description="Polar residues" evidence="1">
    <location>
        <begin position="324"/>
        <end position="358"/>
    </location>
</feature>
<gene>
    <name evidence="4" type="ORF">H8S09_09100</name>
</gene>
<dbReference type="Gene3D" id="3.10.350.10">
    <property type="entry name" value="LysM domain"/>
    <property type="match status" value="1"/>
</dbReference>
<organism evidence="4 5">
    <name type="scientific">Coprococcus hominis</name>
    <name type="common">ex Liu et al. 2022</name>
    <dbReference type="NCBI Taxonomy" id="2763039"/>
    <lineage>
        <taxon>Bacteria</taxon>
        <taxon>Bacillati</taxon>
        <taxon>Bacillota</taxon>
        <taxon>Clostridia</taxon>
        <taxon>Lachnospirales</taxon>
        <taxon>Lachnospiraceae</taxon>
        <taxon>Coprococcus</taxon>
    </lineage>
</organism>
<dbReference type="Proteomes" id="UP000615234">
    <property type="component" value="Unassembled WGS sequence"/>
</dbReference>
<sequence length="420" mass="47566">MIEIVYDKATAEKNAKNDGHYRMPKNIRQIGNAPDKKKIYIEDYVMTFLRKIAEPGNTTSRGAILLGEYFKDGDTETLFISGAVEAQNLEFDVEQIKFDDHIWSKLYADINKYFENLSVVGWFLSRMGFSTEINDKITRLHLENFRGRDKVLFVMDSLECDDAFYVCEKNRLMRQRGYYIYYVRNEAMQSYIISRKNMSCEDKQNAAVRKDAELVKNFRAMRGDTPEKTKKNRTYVRYAVASFAALFVLSMGVVVSGNYDKMKNIESTIRKMELENGDSGVQVFSNSNTEQTIYTKDIDSTTAGTSAVTETQTESAGTDKAGVTGSNGAQNKTQVDQPDTESLITTEQTTSQDNTQENTQETMAEGILQYYTIKEGDTLMSISIKMYKSPEYVDALMNANGIKEGDTIYPGEKIAIPSVN</sequence>
<evidence type="ECO:0000256" key="2">
    <source>
        <dbReference type="SAM" id="Phobius"/>
    </source>
</evidence>
<keyword evidence="2" id="KW-0472">Membrane</keyword>
<dbReference type="CDD" id="cd00118">
    <property type="entry name" value="LysM"/>
    <property type="match status" value="1"/>
</dbReference>
<keyword evidence="2" id="KW-0812">Transmembrane</keyword>
<keyword evidence="2" id="KW-1133">Transmembrane helix</keyword>
<keyword evidence="5" id="KW-1185">Reference proteome</keyword>
<proteinExistence type="predicted"/>
<dbReference type="AlphaFoldDB" id="A0A8I0AJ81"/>
<comment type="caution">
    <text evidence="4">The sequence shown here is derived from an EMBL/GenBank/DDBJ whole genome shotgun (WGS) entry which is preliminary data.</text>
</comment>
<dbReference type="RefSeq" id="WP_186847739.1">
    <property type="nucleotide sequence ID" value="NZ_JACOOX010000005.1"/>
</dbReference>
<reference evidence="4 5" key="1">
    <citation type="submission" date="2020-08" db="EMBL/GenBank/DDBJ databases">
        <title>Genome public.</title>
        <authorList>
            <person name="Liu C."/>
            <person name="Sun Q."/>
        </authorList>
    </citation>
    <scope>NUCLEOTIDE SEQUENCE [LARGE SCALE GENOMIC DNA]</scope>
    <source>
        <strain evidence="4 5">NSJ-10</strain>
    </source>
</reference>
<accession>A0A8I0AJ81</accession>
<evidence type="ECO:0000256" key="1">
    <source>
        <dbReference type="SAM" id="MobiDB-lite"/>
    </source>
</evidence>
<dbReference type="Pfam" id="PF01476">
    <property type="entry name" value="LysM"/>
    <property type="match status" value="1"/>
</dbReference>
<dbReference type="SUPFAM" id="SSF54106">
    <property type="entry name" value="LysM domain"/>
    <property type="match status" value="1"/>
</dbReference>